<dbReference type="AlphaFoldDB" id="A0A553V576"/>
<keyword evidence="1" id="KW-0732">Signal</keyword>
<feature type="domain" description="Agd3 deacetylase" evidence="2">
    <location>
        <begin position="404"/>
        <end position="637"/>
    </location>
</feature>
<gene>
    <name evidence="4" type="ORF">FNU79_03970</name>
</gene>
<evidence type="ECO:0000313" key="5">
    <source>
        <dbReference type="Proteomes" id="UP000316092"/>
    </source>
</evidence>
<dbReference type="RefSeq" id="WP_143719595.1">
    <property type="nucleotide sequence ID" value="NZ_VKDB01000002.1"/>
</dbReference>
<dbReference type="Proteomes" id="UP000316092">
    <property type="component" value="Unassembled WGS sequence"/>
</dbReference>
<reference evidence="4 5" key="1">
    <citation type="submission" date="2019-07" db="EMBL/GenBank/DDBJ databases">
        <title>Deinococcus detaillus sp. nov., isolated from humus soil in Antarctica.</title>
        <authorList>
            <person name="Zhang K."/>
        </authorList>
    </citation>
    <scope>NUCLEOTIDE SEQUENCE [LARGE SCALE GENOMIC DNA]</scope>
    <source>
        <strain evidence="4 5">H1</strain>
    </source>
</reference>
<proteinExistence type="predicted"/>
<keyword evidence="5" id="KW-1185">Reference proteome</keyword>
<feature type="chain" id="PRO_5021788035" evidence="1">
    <location>
        <begin position="30"/>
        <end position="698"/>
    </location>
</feature>
<feature type="domain" description="Agd3 CBM87" evidence="3">
    <location>
        <begin position="91"/>
        <end position="298"/>
    </location>
</feature>
<organism evidence="4 5">
    <name type="scientific">Deinococcus detaillensis</name>
    <dbReference type="NCBI Taxonomy" id="2592048"/>
    <lineage>
        <taxon>Bacteria</taxon>
        <taxon>Thermotogati</taxon>
        <taxon>Deinococcota</taxon>
        <taxon>Deinococci</taxon>
        <taxon>Deinococcales</taxon>
        <taxon>Deinococcaceae</taxon>
        <taxon>Deinococcus</taxon>
    </lineage>
</organism>
<evidence type="ECO:0000256" key="1">
    <source>
        <dbReference type="SAM" id="SignalP"/>
    </source>
</evidence>
<comment type="caution">
    <text evidence="4">The sequence shown here is derived from an EMBL/GenBank/DDBJ whole genome shotgun (WGS) entry which is preliminary data.</text>
</comment>
<dbReference type="InterPro" id="IPR056826">
    <property type="entry name" value="Agd3_CE"/>
</dbReference>
<evidence type="ECO:0000259" key="3">
    <source>
        <dbReference type="Pfam" id="PF25116"/>
    </source>
</evidence>
<dbReference type="OrthoDB" id="53191at2"/>
<sequence>MKNLGYRTLAQALLSVGGLILVACNSTPAVQPQAPASQAFAGAAGLLHPILGVPTLPDGRNLTPLRELSGAKPNLPLRTLSLGTNASVVGLKVLILSAGTSDFGLPAAKAMLEQAGVPYDVVNPATGWNASALVAADGSGKYQGVMLTSGNLAYEASPGVWQSALDWAGWNLLWQYEQEYQVRQLSLYTYPSSWPEDYGLRDAGSASGSAVARLSSGGAQVFSDLRPGTSLPINYAYNYPANVVAVPGVSTTPLLSDTSGRVLAALSSTGGRERLAMTFAQNPYLLHSELLSYSLVNWLTKGVYLGEYRRFNQLDIDDWFLAGDVFDAATKTLQPDAFRISAVDALALPGQQAALRSMYPVASAFKFAMMYNGGGADLTAPASCNPSVSSPDKLSSATRCVAGQFDWVSHTKDHLYMDLLNYADSYDQIKPNFDIGAAMGLPVSTKVVLSGDMSGLGYYNPNGDGVKTNYGLGASNPNFLLAAQNSGVKYIPSNHSVDGQWDVNCSSCGVVHPLNPNIFLVPRWPTNMFYSVTNPAQATAAYNSVYAPGGTAPYWNHALSYTEFLDKETDLALNHLLSGAAFPHYMHQDNLRQYSPGRSLAYDWESALLNKYSSYTTLPLKTLRWDDLGVYVQARTAYMKSGLSGKWNRATHSMTVQSANGGAAFVTGAVTGSSQVYAGKTISSFSLAAGQSLTISVP</sequence>
<dbReference type="Pfam" id="PF25116">
    <property type="entry name" value="CBM87_Agd3"/>
    <property type="match status" value="1"/>
</dbReference>
<dbReference type="EMBL" id="VKDB01000002">
    <property type="protein sequence ID" value="TSA87638.1"/>
    <property type="molecule type" value="Genomic_DNA"/>
</dbReference>
<protein>
    <submittedName>
        <fullName evidence="4">Uncharacterized protein</fullName>
    </submittedName>
</protein>
<evidence type="ECO:0000259" key="2">
    <source>
        <dbReference type="Pfam" id="PF25115"/>
    </source>
</evidence>
<accession>A0A553V576</accession>
<dbReference type="Pfam" id="PF25115">
    <property type="entry name" value="Agd3_CE"/>
    <property type="match status" value="1"/>
</dbReference>
<evidence type="ECO:0000313" key="4">
    <source>
        <dbReference type="EMBL" id="TSA87638.1"/>
    </source>
</evidence>
<dbReference type="InterPro" id="IPR056827">
    <property type="entry name" value="CBM87_Agd3"/>
</dbReference>
<feature type="signal peptide" evidence="1">
    <location>
        <begin position="1"/>
        <end position="29"/>
    </location>
</feature>
<dbReference type="PROSITE" id="PS51257">
    <property type="entry name" value="PROKAR_LIPOPROTEIN"/>
    <property type="match status" value="1"/>
</dbReference>
<name>A0A553V576_9DEIO</name>